<dbReference type="RefSeq" id="WP_224137322.1">
    <property type="nucleotide sequence ID" value="NZ_JAIQUM010000006.1"/>
</dbReference>
<evidence type="ECO:0000313" key="3">
    <source>
        <dbReference type="Proteomes" id="UP001165287"/>
    </source>
</evidence>
<keyword evidence="1" id="KW-1133">Transmembrane helix</keyword>
<dbReference type="EMBL" id="JAIQUM010000006">
    <property type="protein sequence ID" value="MBZ5749542.1"/>
    <property type="molecule type" value="Genomic_DNA"/>
</dbReference>
<feature type="transmembrane region" description="Helical" evidence="1">
    <location>
        <begin position="35"/>
        <end position="54"/>
    </location>
</feature>
<sequence length="75" mass="8687">MVTLFISLWLGLTIPISLSVVFWVLEPIVIKDTTGVSMIVITLIVVFLDVYIGIKIFERKVQPFLEKRKKKKHFP</sequence>
<keyword evidence="1" id="KW-0472">Membrane</keyword>
<reference evidence="2" key="1">
    <citation type="submission" date="2024-05" db="EMBL/GenBank/DDBJ databases">
        <title>Metabacillus sp. nov., isolated from the rhizosphere soil of tomato plants.</title>
        <authorList>
            <person name="Ma R."/>
        </authorList>
    </citation>
    <scope>NUCLEOTIDE SEQUENCE</scope>
    <source>
        <strain evidence="2">DBTR6</strain>
    </source>
</reference>
<proteinExistence type="predicted"/>
<evidence type="ECO:0000313" key="2">
    <source>
        <dbReference type="EMBL" id="MBZ5749542.1"/>
    </source>
</evidence>
<comment type="caution">
    <text evidence="2">The sequence shown here is derived from an EMBL/GenBank/DDBJ whole genome shotgun (WGS) entry which is preliminary data.</text>
</comment>
<organism evidence="2 3">
    <name type="scientific">Metabacillus rhizolycopersici</name>
    <dbReference type="NCBI Taxonomy" id="2875709"/>
    <lineage>
        <taxon>Bacteria</taxon>
        <taxon>Bacillati</taxon>
        <taxon>Bacillota</taxon>
        <taxon>Bacilli</taxon>
        <taxon>Bacillales</taxon>
        <taxon>Bacillaceae</taxon>
        <taxon>Metabacillus</taxon>
    </lineage>
</organism>
<gene>
    <name evidence="2" type="ORF">K9V48_04605</name>
</gene>
<keyword evidence="3" id="KW-1185">Reference proteome</keyword>
<name>A0ABS7UMJ5_9BACI</name>
<accession>A0ABS7UMJ5</accession>
<keyword evidence="1" id="KW-0812">Transmembrane</keyword>
<dbReference type="Proteomes" id="UP001165287">
    <property type="component" value="Unassembled WGS sequence"/>
</dbReference>
<protein>
    <submittedName>
        <fullName evidence="2">Uncharacterized protein</fullName>
    </submittedName>
</protein>
<evidence type="ECO:0000256" key="1">
    <source>
        <dbReference type="SAM" id="Phobius"/>
    </source>
</evidence>